<feature type="domain" description="Protein kinase" evidence="5">
    <location>
        <begin position="100"/>
        <end position="389"/>
    </location>
</feature>
<dbReference type="EMBL" id="VJMH01005413">
    <property type="protein sequence ID" value="KAF0696247.1"/>
    <property type="molecule type" value="Genomic_DNA"/>
</dbReference>
<evidence type="ECO:0000256" key="3">
    <source>
        <dbReference type="PROSITE-ProRule" id="PRU10141"/>
    </source>
</evidence>
<dbReference type="GO" id="GO:0035556">
    <property type="term" value="P:intracellular signal transduction"/>
    <property type="evidence" value="ECO:0007669"/>
    <property type="project" value="TreeGrafter"/>
</dbReference>
<keyword evidence="8" id="KW-1185">Reference proteome</keyword>
<dbReference type="SUPFAM" id="SSF56112">
    <property type="entry name" value="Protein kinase-like (PK-like)"/>
    <property type="match status" value="1"/>
</dbReference>
<organism evidence="7 8">
    <name type="scientific">Aphanomyces stellatus</name>
    <dbReference type="NCBI Taxonomy" id="120398"/>
    <lineage>
        <taxon>Eukaryota</taxon>
        <taxon>Sar</taxon>
        <taxon>Stramenopiles</taxon>
        <taxon>Oomycota</taxon>
        <taxon>Saprolegniomycetes</taxon>
        <taxon>Saprolegniales</taxon>
        <taxon>Verrucalvaceae</taxon>
        <taxon>Aphanomyces</taxon>
    </lineage>
</organism>
<evidence type="ECO:0000259" key="5">
    <source>
        <dbReference type="PROSITE" id="PS50011"/>
    </source>
</evidence>
<dbReference type="PANTHER" id="PTHR24346:SF77">
    <property type="entry name" value="SERINE THREONINE PROTEIN KINASE"/>
    <property type="match status" value="1"/>
</dbReference>
<dbReference type="AlphaFoldDB" id="A0A485KXK5"/>
<evidence type="ECO:0000313" key="6">
    <source>
        <dbReference type="EMBL" id="KAF0696247.1"/>
    </source>
</evidence>
<feature type="region of interest" description="Disordered" evidence="4">
    <location>
        <begin position="1"/>
        <end position="25"/>
    </location>
</feature>
<dbReference type="Proteomes" id="UP000332933">
    <property type="component" value="Unassembled WGS sequence"/>
</dbReference>
<evidence type="ECO:0000256" key="2">
    <source>
        <dbReference type="ARBA" id="ARBA00022840"/>
    </source>
</evidence>
<feature type="compositionally biased region" description="Polar residues" evidence="4">
    <location>
        <begin position="513"/>
        <end position="523"/>
    </location>
</feature>
<evidence type="ECO:0000313" key="7">
    <source>
        <dbReference type="EMBL" id="VFT89791.1"/>
    </source>
</evidence>
<name>A0A485KXK5_9STRA</name>
<accession>A0A485KXK5</accession>
<sequence>MMESTAETTVGGVAPVHLPPPDLHHLTTAANDAKSADEIPHHEEHLDSFPNLKTFTPRTTKPAPMLRTLKNATNFRHSSFFETATVNKEKDEEGHKRLNHILYGVIGQGAFGKVRKAYWPERDKYYAVKIINKKHVKKLSRATRGPKGDGLDTIRKEFAIWKRLEHPNIVRLKEVIDAPSKPMTQSEKMYMVSELIDGGCIVDGESTCTPLLEDQAKNFFCQLIEGIDFLHFHKIIHRDIKPSNLLAGADGVLKITDFGMSHVRPPMPTPASSSRQVFEDENEDFRQTVGTGPFLAPEMLSGGKFKGIPVDIWACGVTLYMLAFGCLPFQGSTLPDLYDKIQNQPVACPEEYANGDPVNPDLIDLVHRVLTKNPDDRLTAEQIRRHRWTKPMFRRVSTVEKLEAIALTPEAMAAAVTPVTLYERLHKKIKALAMVNSMLGHHALHIVQSSRSITDHTLPILTAPVEKSFNSIHEAKEHFANEVAPTAPPNKRGSISMPQTSSPRRASIKKSDTSPAETTLTPTKSKDSLLPHQPSEPTTPGHEIASVSTEAVTAAVSTVVAATPLLETAPVP</sequence>
<dbReference type="PANTHER" id="PTHR24346">
    <property type="entry name" value="MAP/MICROTUBULE AFFINITY-REGULATING KINASE"/>
    <property type="match status" value="1"/>
</dbReference>
<dbReference type="GO" id="GO:0004674">
    <property type="term" value="F:protein serine/threonine kinase activity"/>
    <property type="evidence" value="ECO:0007669"/>
    <property type="project" value="TreeGrafter"/>
</dbReference>
<dbReference type="PROSITE" id="PS50011">
    <property type="entry name" value="PROTEIN_KINASE_DOM"/>
    <property type="match status" value="1"/>
</dbReference>
<dbReference type="InterPro" id="IPR017441">
    <property type="entry name" value="Protein_kinase_ATP_BS"/>
</dbReference>
<proteinExistence type="predicted"/>
<keyword evidence="1 3" id="KW-0547">Nucleotide-binding</keyword>
<reference evidence="7 8" key="1">
    <citation type="submission" date="2019-03" db="EMBL/GenBank/DDBJ databases">
        <authorList>
            <person name="Gaulin E."/>
            <person name="Dumas B."/>
        </authorList>
    </citation>
    <scope>NUCLEOTIDE SEQUENCE [LARGE SCALE GENOMIC DNA]</scope>
    <source>
        <strain evidence="7">CBS 568.67</strain>
    </source>
</reference>
<dbReference type="InterPro" id="IPR000719">
    <property type="entry name" value="Prot_kinase_dom"/>
</dbReference>
<dbReference type="Gene3D" id="1.10.510.10">
    <property type="entry name" value="Transferase(Phosphotransferase) domain 1"/>
    <property type="match status" value="1"/>
</dbReference>
<dbReference type="OrthoDB" id="68483at2759"/>
<keyword evidence="2 3" id="KW-0067">ATP-binding</keyword>
<dbReference type="EMBL" id="CAADRA010005434">
    <property type="protein sequence ID" value="VFT89791.1"/>
    <property type="molecule type" value="Genomic_DNA"/>
</dbReference>
<dbReference type="CDD" id="cd14008">
    <property type="entry name" value="STKc_LKB1_CaMKK"/>
    <property type="match status" value="1"/>
</dbReference>
<dbReference type="Pfam" id="PF00069">
    <property type="entry name" value="Pkinase"/>
    <property type="match status" value="1"/>
</dbReference>
<evidence type="ECO:0000256" key="4">
    <source>
        <dbReference type="SAM" id="MobiDB-lite"/>
    </source>
</evidence>
<evidence type="ECO:0000256" key="1">
    <source>
        <dbReference type="ARBA" id="ARBA00022741"/>
    </source>
</evidence>
<feature type="region of interest" description="Disordered" evidence="4">
    <location>
        <begin position="43"/>
        <end position="62"/>
    </location>
</feature>
<gene>
    <name evidence="7" type="primary">Aste57867_12945</name>
    <name evidence="6" type="ORF">As57867_012897</name>
    <name evidence="7" type="ORF">ASTE57867_12945</name>
</gene>
<dbReference type="PROSITE" id="PS00107">
    <property type="entry name" value="PROTEIN_KINASE_ATP"/>
    <property type="match status" value="1"/>
</dbReference>
<evidence type="ECO:0000313" key="8">
    <source>
        <dbReference type="Proteomes" id="UP000332933"/>
    </source>
</evidence>
<dbReference type="GO" id="GO:0005524">
    <property type="term" value="F:ATP binding"/>
    <property type="evidence" value="ECO:0007669"/>
    <property type="project" value="UniProtKB-UniRule"/>
</dbReference>
<dbReference type="InterPro" id="IPR011009">
    <property type="entry name" value="Kinase-like_dom_sf"/>
</dbReference>
<dbReference type="SMART" id="SM00220">
    <property type="entry name" value="S_TKc"/>
    <property type="match status" value="1"/>
</dbReference>
<protein>
    <submittedName>
        <fullName evidence="7">Aste57867_12945 protein</fullName>
    </submittedName>
</protein>
<dbReference type="GO" id="GO:0005737">
    <property type="term" value="C:cytoplasm"/>
    <property type="evidence" value="ECO:0007669"/>
    <property type="project" value="TreeGrafter"/>
</dbReference>
<reference evidence="6" key="2">
    <citation type="submission" date="2019-06" db="EMBL/GenBank/DDBJ databases">
        <title>Genomics analysis of Aphanomyces spp. identifies a new class of oomycete effector associated with host adaptation.</title>
        <authorList>
            <person name="Gaulin E."/>
        </authorList>
    </citation>
    <scope>NUCLEOTIDE SEQUENCE</scope>
    <source>
        <strain evidence="6">CBS 578.67</strain>
    </source>
</reference>
<feature type="region of interest" description="Disordered" evidence="4">
    <location>
        <begin position="480"/>
        <end position="547"/>
    </location>
</feature>
<feature type="binding site" evidence="3">
    <location>
        <position position="129"/>
    </location>
    <ligand>
        <name>ATP</name>
        <dbReference type="ChEBI" id="CHEBI:30616"/>
    </ligand>
</feature>